<dbReference type="PROSITE" id="PS50878">
    <property type="entry name" value="RT_POL"/>
    <property type="match status" value="1"/>
</dbReference>
<organism evidence="2 3">
    <name type="scientific">Cyprinus carpio</name>
    <name type="common">Common carp</name>
    <dbReference type="NCBI Taxonomy" id="7962"/>
    <lineage>
        <taxon>Eukaryota</taxon>
        <taxon>Metazoa</taxon>
        <taxon>Chordata</taxon>
        <taxon>Craniata</taxon>
        <taxon>Vertebrata</taxon>
        <taxon>Euteleostomi</taxon>
        <taxon>Actinopterygii</taxon>
        <taxon>Neopterygii</taxon>
        <taxon>Teleostei</taxon>
        <taxon>Ostariophysi</taxon>
        <taxon>Cypriniformes</taxon>
        <taxon>Cyprinidae</taxon>
        <taxon>Cyprininae</taxon>
        <taxon>Cyprinus</taxon>
    </lineage>
</organism>
<name>A0A8C1ZQA2_CYPCA</name>
<dbReference type="PANTHER" id="PTHR31635">
    <property type="entry name" value="REVERSE TRANSCRIPTASE DOMAIN-CONTAINING PROTEIN-RELATED"/>
    <property type="match status" value="1"/>
</dbReference>
<evidence type="ECO:0000313" key="3">
    <source>
        <dbReference type="Proteomes" id="UP000694700"/>
    </source>
</evidence>
<evidence type="ECO:0000259" key="1">
    <source>
        <dbReference type="PROSITE" id="PS50878"/>
    </source>
</evidence>
<dbReference type="CDD" id="cd01650">
    <property type="entry name" value="RT_nLTR_like"/>
    <property type="match status" value="1"/>
</dbReference>
<proteinExistence type="predicted"/>
<dbReference type="Pfam" id="PF00078">
    <property type="entry name" value="RVT_1"/>
    <property type="match status" value="1"/>
</dbReference>
<accession>A0A8C1ZQA2</accession>
<dbReference type="SUPFAM" id="SSF56672">
    <property type="entry name" value="DNA/RNA polymerases"/>
    <property type="match status" value="1"/>
</dbReference>
<protein>
    <recommendedName>
        <fullName evidence="1">Reverse transcriptase domain-containing protein</fullName>
    </recommendedName>
</protein>
<sequence length="663" mass="75521">MYKDVCNNFLKDVKLSHLSNDDAIKLDQPITLQECETAARDMRKGRSPGPDGIPPEFYLTFWPQIGPLLLEMILYSVREGSFSRDVNSALISLLLKKGKDPADCASYRPLSLLNADLKIYAKLLARRLQGHMTELVHSDQTGFIKSRLATDNVRRLLHIIHDAQDLNSPAAVLSLDAMKAFDRLEWPFLWAVLKVMGVGLPFINMIKVLYKNPTAVVLTGKISSSPFAVLRGSRQGCPLSPLLFALSLEPLAQAIRGSPTISPISIRGTYHHVSLYADDILLYINNPVQCIPHILSTFDLYGKLSGFKINWQKSALLPLNQAMCNTPIPASIPVTNNFTYLGIDIYSSIQTIIKNNFSKTLNKVVADLDRWSNLPNSLRGRVAIIKMNILPRINFVSSMLPLPPPPKYWGKLHSAISKFLWHGKRPRIKLTTMQRERQAGGLSLPNFKFYEWAFTLRPLLSWFHPDAQVSWRTLEERMIAPYSFTNILYAKISPHQCRLKFGPMISYLLLVWRRVEKLAGCFSIWDPHFPIFNNERLLIGGCHIRFPDWEKKNICTLGDIYGEAGLLTFQNICIKHGIPRTSFFFYLQLRSTLKSNGAPLQAPLTSHPIRKLFYSVGSTRGFVSRLYWLLLRYAYRPLALDTVWRRDVPDLSPAFDWDKVSFF</sequence>
<dbReference type="AlphaFoldDB" id="A0A8C1ZQA2"/>
<dbReference type="PANTHER" id="PTHR31635:SF196">
    <property type="entry name" value="REVERSE TRANSCRIPTASE DOMAIN-CONTAINING PROTEIN-RELATED"/>
    <property type="match status" value="1"/>
</dbReference>
<evidence type="ECO:0000313" key="2">
    <source>
        <dbReference type="Ensembl" id="ENSCCRP00015093799.1"/>
    </source>
</evidence>
<dbReference type="Ensembl" id="ENSCCRT00015096831.1">
    <property type="protein sequence ID" value="ENSCCRP00015093799.1"/>
    <property type="gene ID" value="ENSCCRG00015037808.1"/>
</dbReference>
<dbReference type="InterPro" id="IPR000477">
    <property type="entry name" value="RT_dom"/>
</dbReference>
<dbReference type="InterPro" id="IPR043502">
    <property type="entry name" value="DNA/RNA_pol_sf"/>
</dbReference>
<feature type="domain" description="Reverse transcriptase" evidence="1">
    <location>
        <begin position="75"/>
        <end position="345"/>
    </location>
</feature>
<reference evidence="2" key="1">
    <citation type="submission" date="2025-08" db="UniProtKB">
        <authorList>
            <consortium name="Ensembl"/>
        </authorList>
    </citation>
    <scope>IDENTIFICATION</scope>
</reference>
<dbReference type="Proteomes" id="UP000694700">
    <property type="component" value="Unplaced"/>
</dbReference>